<gene>
    <name evidence="3" type="ORF">J8J04_02395</name>
</gene>
<dbReference type="InterPro" id="IPR028098">
    <property type="entry name" value="Glyco_trans_4-like_N"/>
</dbReference>
<proteinExistence type="predicted"/>
<dbReference type="RefSeq" id="WP_212331925.1">
    <property type="nucleotide sequence ID" value="NZ_JAGVRH010000009.1"/>
</dbReference>
<dbReference type="EC" id="2.4.-.-" evidence="3"/>
<name>A0ABS5K3P0_9MOLU</name>
<dbReference type="InterPro" id="IPR001296">
    <property type="entry name" value="Glyco_trans_1"/>
</dbReference>
<dbReference type="Proteomes" id="UP000811481">
    <property type="component" value="Unassembled WGS sequence"/>
</dbReference>
<dbReference type="PANTHER" id="PTHR45947">
    <property type="entry name" value="SULFOQUINOVOSYL TRANSFERASE SQD2"/>
    <property type="match status" value="1"/>
</dbReference>
<organism evidence="3 4">
    <name type="scientific">'Fragaria x ananassa' phyllody phytoplasma</name>
    <dbReference type="NCBI Taxonomy" id="2358428"/>
    <lineage>
        <taxon>Bacteria</taxon>
        <taxon>Bacillati</taxon>
        <taxon>Mycoplasmatota</taxon>
        <taxon>Mollicutes</taxon>
        <taxon>Acholeplasmatales</taxon>
        <taxon>Acholeplasmataceae</taxon>
        <taxon>Candidatus Phytoplasma</taxon>
        <taxon>16SrXIII (Mexican periwinkle virescence group)</taxon>
    </lineage>
</organism>
<accession>A0ABS5K3P0</accession>
<keyword evidence="4" id="KW-1185">Reference proteome</keyword>
<feature type="domain" description="Glycosyltransferase subfamily 4-like N-terminal" evidence="2">
    <location>
        <begin position="14"/>
        <end position="185"/>
    </location>
</feature>
<reference evidence="3" key="1">
    <citation type="submission" date="2021-04" db="EMBL/GenBank/DDBJ databases">
        <title>Draft genome sequence of StrPh-CL8, a phytoplasma strain causing strawberry phyllody in Chile.</title>
        <authorList>
            <person name="Cui W."/>
            <person name="Zamorano A."/>
            <person name="Fiore N."/>
        </authorList>
    </citation>
    <scope>NUCLEOTIDE SEQUENCE [LARGE SCALE GENOMIC DNA]</scope>
    <source>
        <strain evidence="3">StrPh-Cl</strain>
    </source>
</reference>
<dbReference type="InterPro" id="IPR050194">
    <property type="entry name" value="Glycosyltransferase_grp1"/>
</dbReference>
<sequence length="393" mass="45707">MKIGFFIDGYEPLVGGVIVSAKALREGLEELGHEVFIITLEISPKQEEKDPNIIRFKGIPIPFNPSFKGYRYIFRYKKHLLQIKSLNLDIIHIHTEVAMGKLGLYAKKELKIPAVYTMHSFYELSMHNISPFLAKYFKNFLLQKIIKLYYKFISQTDITIVPSKKNLEYVQKKYQIKGDYHIVPTQLNLASFYPENNSKTQIENLKIRLGLKNYFVCLYVGRLSLEKEIDYLMDAFAVFNQKNPQSKFLLIGDGPMIGNLRKQSQVLGISNNVIFNGFVAYQNLGLYYQLGDVFINASLYETQGLTYIEALAAALPSIVRYDIVLEKVIKNKKNGFFFQTKEELIQILDQLYRNPQECQKISLQTQKSILHYDRKHFAQKVVNIYQQIINKYK</sequence>
<comment type="caution">
    <text evidence="3">The sequence shown here is derived from an EMBL/GenBank/DDBJ whole genome shotgun (WGS) entry which is preliminary data.</text>
</comment>
<dbReference type="SUPFAM" id="SSF53756">
    <property type="entry name" value="UDP-Glycosyltransferase/glycogen phosphorylase"/>
    <property type="match status" value="1"/>
</dbReference>
<evidence type="ECO:0000259" key="1">
    <source>
        <dbReference type="Pfam" id="PF00534"/>
    </source>
</evidence>
<dbReference type="Gene3D" id="3.40.50.2000">
    <property type="entry name" value="Glycogen Phosphorylase B"/>
    <property type="match status" value="2"/>
</dbReference>
<evidence type="ECO:0000259" key="2">
    <source>
        <dbReference type="Pfam" id="PF13439"/>
    </source>
</evidence>
<dbReference type="GO" id="GO:0016757">
    <property type="term" value="F:glycosyltransferase activity"/>
    <property type="evidence" value="ECO:0007669"/>
    <property type="project" value="UniProtKB-KW"/>
</dbReference>
<dbReference type="PANTHER" id="PTHR45947:SF3">
    <property type="entry name" value="SULFOQUINOVOSYL TRANSFERASE SQD2"/>
    <property type="match status" value="1"/>
</dbReference>
<evidence type="ECO:0000313" key="3">
    <source>
        <dbReference type="EMBL" id="MBS2126526.1"/>
    </source>
</evidence>
<keyword evidence="3" id="KW-0808">Transferase</keyword>
<protein>
    <submittedName>
        <fullName evidence="3">Glycosyltransferase</fullName>
        <ecNumber evidence="3">2.4.-.-</ecNumber>
    </submittedName>
</protein>
<evidence type="ECO:0000313" key="4">
    <source>
        <dbReference type="Proteomes" id="UP000811481"/>
    </source>
</evidence>
<keyword evidence="3" id="KW-0328">Glycosyltransferase</keyword>
<dbReference type="EMBL" id="JAGVRH010000009">
    <property type="protein sequence ID" value="MBS2126526.1"/>
    <property type="molecule type" value="Genomic_DNA"/>
</dbReference>
<dbReference type="Pfam" id="PF13439">
    <property type="entry name" value="Glyco_transf_4"/>
    <property type="match status" value="1"/>
</dbReference>
<dbReference type="Pfam" id="PF00534">
    <property type="entry name" value="Glycos_transf_1"/>
    <property type="match status" value="1"/>
</dbReference>
<feature type="domain" description="Glycosyl transferase family 1" evidence="1">
    <location>
        <begin position="209"/>
        <end position="366"/>
    </location>
</feature>